<dbReference type="AlphaFoldDB" id="A0A0G0NWX2"/>
<dbReference type="EMBL" id="LBVO01000007">
    <property type="protein sequence ID" value="KKQ90359.1"/>
    <property type="molecule type" value="Genomic_DNA"/>
</dbReference>
<feature type="transmembrane region" description="Helical" evidence="1">
    <location>
        <begin position="33"/>
        <end position="53"/>
    </location>
</feature>
<organism evidence="2 3">
    <name type="scientific">Berkelbacteria bacterium GW2011_GWA2_38_9</name>
    <dbReference type="NCBI Taxonomy" id="1618334"/>
    <lineage>
        <taxon>Bacteria</taxon>
        <taxon>Candidatus Berkelbacteria</taxon>
    </lineage>
</organism>
<dbReference type="InterPro" id="IPR023365">
    <property type="entry name" value="Sortase_dom-sf"/>
</dbReference>
<dbReference type="SUPFAM" id="SSF63817">
    <property type="entry name" value="Sortase"/>
    <property type="match status" value="1"/>
</dbReference>
<reference evidence="2 3" key="1">
    <citation type="journal article" date="2015" name="Nature">
        <title>rRNA introns, odd ribosomes, and small enigmatic genomes across a large radiation of phyla.</title>
        <authorList>
            <person name="Brown C.T."/>
            <person name="Hug L.A."/>
            <person name="Thomas B.C."/>
            <person name="Sharon I."/>
            <person name="Castelle C.J."/>
            <person name="Singh A."/>
            <person name="Wilkins M.J."/>
            <person name="Williams K.H."/>
            <person name="Banfield J.F."/>
        </authorList>
    </citation>
    <scope>NUCLEOTIDE SEQUENCE [LARGE SCALE GENOMIC DNA]</scope>
</reference>
<evidence type="ECO:0000313" key="2">
    <source>
        <dbReference type="EMBL" id="KKQ90359.1"/>
    </source>
</evidence>
<feature type="non-terminal residue" evidence="2">
    <location>
        <position position="175"/>
    </location>
</feature>
<gene>
    <name evidence="2" type="ORF">UT11_C0007G0001</name>
</gene>
<accession>A0A0G0NWX2</accession>
<keyword evidence="1" id="KW-1133">Transmembrane helix</keyword>
<evidence type="ECO:0000313" key="3">
    <source>
        <dbReference type="Proteomes" id="UP000033934"/>
    </source>
</evidence>
<dbReference type="Gene3D" id="2.40.260.10">
    <property type="entry name" value="Sortase"/>
    <property type="match status" value="1"/>
</dbReference>
<proteinExistence type="predicted"/>
<keyword evidence="1" id="KW-0472">Membrane</keyword>
<evidence type="ECO:0000256" key="1">
    <source>
        <dbReference type="SAM" id="Phobius"/>
    </source>
</evidence>
<protein>
    <submittedName>
        <fullName evidence="2">Uncharacterized protein</fullName>
    </submittedName>
</protein>
<name>A0A0G0NWX2_9BACT</name>
<dbReference type="Proteomes" id="UP000033934">
    <property type="component" value="Unassembled WGS sequence"/>
</dbReference>
<comment type="caution">
    <text evidence="2">The sequence shown here is derived from an EMBL/GenBank/DDBJ whole genome shotgun (WGS) entry which is preliminary data.</text>
</comment>
<sequence length="175" mass="19178">MNSIPYTTLSESDLGGLIALNQSKYSADFTKPILMFVAVFGVLFIGLNLPAFFKTFTFHRPAKITIPEEKARAQKPKYSESNPSNVIIVNEPTDQKSINTDAMNNNEIYIPSVNIKAPINWSVAFNDSAIQQGLRTGVIQLDGTALPGEVGNVFISGHSSYLPFAQGNYKQIFAT</sequence>
<keyword evidence="1" id="KW-0812">Transmembrane</keyword>